<accession>A0ABQ1ZE39</accession>
<evidence type="ECO:0000313" key="1">
    <source>
        <dbReference type="EMBL" id="GGH55678.1"/>
    </source>
</evidence>
<sequence length="77" mass="9258">MDIEVKRVWFQNDEIFIETVEGERRSHPLKWFPRLDKATKGQRHNFELSPFGVHWPELDEDLSFEGFFTYSKEPISS</sequence>
<comment type="caution">
    <text evidence="1">The sequence shown here is derived from an EMBL/GenBank/DDBJ whole genome shotgun (WGS) entry which is preliminary data.</text>
</comment>
<dbReference type="Proteomes" id="UP000600214">
    <property type="component" value="Unassembled WGS sequence"/>
</dbReference>
<protein>
    <recommendedName>
        <fullName evidence="3">DUF2442 domain-containing protein</fullName>
    </recommendedName>
</protein>
<proteinExistence type="predicted"/>
<reference evidence="2" key="1">
    <citation type="journal article" date="2019" name="Int. J. Syst. Evol. Microbiol.">
        <title>The Global Catalogue of Microorganisms (GCM) 10K type strain sequencing project: providing services to taxonomists for standard genome sequencing and annotation.</title>
        <authorList>
            <consortium name="The Broad Institute Genomics Platform"/>
            <consortium name="The Broad Institute Genome Sequencing Center for Infectious Disease"/>
            <person name="Wu L."/>
            <person name="Ma J."/>
        </authorList>
    </citation>
    <scope>NUCLEOTIDE SEQUENCE [LARGE SCALE GENOMIC DNA]</scope>
    <source>
        <strain evidence="2">CGMCC 1.15288</strain>
    </source>
</reference>
<dbReference type="EMBL" id="BMIA01000009">
    <property type="protein sequence ID" value="GGH55678.1"/>
    <property type="molecule type" value="Genomic_DNA"/>
</dbReference>
<evidence type="ECO:0000313" key="2">
    <source>
        <dbReference type="Proteomes" id="UP000600214"/>
    </source>
</evidence>
<keyword evidence="2" id="KW-1185">Reference proteome</keyword>
<dbReference type="Gene3D" id="3.30.2020.40">
    <property type="entry name" value="Uncharacterised protein PF10387, DUF2442"/>
    <property type="match status" value="1"/>
</dbReference>
<dbReference type="Pfam" id="PF10387">
    <property type="entry name" value="DUF2442"/>
    <property type="match status" value="1"/>
</dbReference>
<dbReference type="InterPro" id="IPR018841">
    <property type="entry name" value="DUF2442"/>
</dbReference>
<dbReference type="RefSeq" id="WP_188939349.1">
    <property type="nucleotide sequence ID" value="NZ_BMIA01000009.1"/>
</dbReference>
<gene>
    <name evidence="1" type="ORF">GCM10007423_63470</name>
</gene>
<evidence type="ECO:0008006" key="3">
    <source>
        <dbReference type="Google" id="ProtNLM"/>
    </source>
</evidence>
<organism evidence="1 2">
    <name type="scientific">Dyadobacter endophyticus</name>
    <dbReference type="NCBI Taxonomy" id="1749036"/>
    <lineage>
        <taxon>Bacteria</taxon>
        <taxon>Pseudomonadati</taxon>
        <taxon>Bacteroidota</taxon>
        <taxon>Cytophagia</taxon>
        <taxon>Cytophagales</taxon>
        <taxon>Spirosomataceae</taxon>
        <taxon>Dyadobacter</taxon>
    </lineage>
</organism>
<name>A0ABQ1ZE39_9BACT</name>